<evidence type="ECO:0000256" key="2">
    <source>
        <dbReference type="ARBA" id="ARBA00019138"/>
    </source>
</evidence>
<name>A0A9P6VQI4_9HELO</name>
<feature type="compositionally biased region" description="Acidic residues" evidence="3">
    <location>
        <begin position="1"/>
        <end position="20"/>
    </location>
</feature>
<sequence>MPPELIPDDEDYASDEDSDFAPDTAPVVASDASSDEGSETEDNANGTFTQTFAKASTKSSSKLTPKASAKRKRGQDEEAEDAGFDNSGDEAIIERGLKRQKKRKGGRKGKDMDEDGEDEGGEGGLVKTRSMRAQEKEEKKKPLADTAAATVDVDALWANMISGKSIVPEPTIESAIETRSSLSPNLSPNTNRNLQNGREHGRSSSTLGDDPESMVMIKRTYNFAGKIHTEQKLVPRNSAEAKLFLASQTQPTPATAPEPAADPLSPSAKPKRPLKRARKSVFEPVTELPIRTDLHFGPRKESEVALVDIGKGAKKMNTVDKSAMDWAQFVDKEGIADELDAAGKSKGAYKSRQEFLARVEDKRVEDERRARGLPV</sequence>
<organism evidence="5 6">
    <name type="scientific">Hyphodiscus hymeniophilus</name>
    <dbReference type="NCBI Taxonomy" id="353542"/>
    <lineage>
        <taxon>Eukaryota</taxon>
        <taxon>Fungi</taxon>
        <taxon>Dikarya</taxon>
        <taxon>Ascomycota</taxon>
        <taxon>Pezizomycotina</taxon>
        <taxon>Leotiomycetes</taxon>
        <taxon>Helotiales</taxon>
        <taxon>Hyphodiscaceae</taxon>
        <taxon>Hyphodiscus</taxon>
    </lineage>
</organism>
<feature type="compositionally biased region" description="Low complexity" evidence="3">
    <location>
        <begin position="178"/>
        <end position="193"/>
    </location>
</feature>
<comment type="similarity">
    <text evidence="1">Belongs to the SWC5 family.</text>
</comment>
<gene>
    <name evidence="5" type="ORF">D0Z07_1452</name>
</gene>
<proteinExistence type="inferred from homology"/>
<evidence type="ECO:0000313" key="5">
    <source>
        <dbReference type="EMBL" id="KAG0651798.1"/>
    </source>
</evidence>
<accession>A0A9P6VQI4</accession>
<dbReference type="Pfam" id="PF07572">
    <property type="entry name" value="BCNT"/>
    <property type="match status" value="1"/>
</dbReference>
<feature type="region of interest" description="Disordered" evidence="3">
    <location>
        <begin position="1"/>
        <end position="148"/>
    </location>
</feature>
<feature type="domain" description="BCNT-C" evidence="4">
    <location>
        <begin position="296"/>
        <end position="375"/>
    </location>
</feature>
<dbReference type="InterPro" id="IPR027124">
    <property type="entry name" value="Swc5/CFDP1/2"/>
</dbReference>
<evidence type="ECO:0000256" key="1">
    <source>
        <dbReference type="ARBA" id="ARBA00010465"/>
    </source>
</evidence>
<comment type="caution">
    <text evidence="5">The sequence shown here is derived from an EMBL/GenBank/DDBJ whole genome shotgun (WGS) entry which is preliminary data.</text>
</comment>
<feature type="region of interest" description="Disordered" evidence="3">
    <location>
        <begin position="242"/>
        <end position="280"/>
    </location>
</feature>
<feature type="compositionally biased region" description="Basic and acidic residues" evidence="3">
    <location>
        <begin position="132"/>
        <end position="143"/>
    </location>
</feature>
<evidence type="ECO:0000259" key="4">
    <source>
        <dbReference type="PROSITE" id="PS51279"/>
    </source>
</evidence>
<feature type="compositionally biased region" description="Basic residues" evidence="3">
    <location>
        <begin position="98"/>
        <end position="107"/>
    </location>
</feature>
<dbReference type="PANTHER" id="PTHR48407:SF1">
    <property type="entry name" value="CRANIOFACIAL DEVELOPMENT PROTEIN 1"/>
    <property type="match status" value="1"/>
</dbReference>
<dbReference type="EMBL" id="VNKQ01000003">
    <property type="protein sequence ID" value="KAG0651798.1"/>
    <property type="molecule type" value="Genomic_DNA"/>
</dbReference>
<dbReference type="GO" id="GO:0000812">
    <property type="term" value="C:Swr1 complex"/>
    <property type="evidence" value="ECO:0007669"/>
    <property type="project" value="TreeGrafter"/>
</dbReference>
<feature type="compositionally biased region" description="Basic residues" evidence="3">
    <location>
        <begin position="269"/>
        <end position="279"/>
    </location>
</feature>
<feature type="region of interest" description="Disordered" evidence="3">
    <location>
        <begin position="175"/>
        <end position="213"/>
    </location>
</feature>
<feature type="compositionally biased region" description="Low complexity" evidence="3">
    <location>
        <begin position="49"/>
        <end position="67"/>
    </location>
</feature>
<feature type="compositionally biased region" description="Acidic residues" evidence="3">
    <location>
        <begin position="33"/>
        <end position="42"/>
    </location>
</feature>
<evidence type="ECO:0000313" key="6">
    <source>
        <dbReference type="Proteomes" id="UP000785200"/>
    </source>
</evidence>
<dbReference type="PROSITE" id="PS51279">
    <property type="entry name" value="BCNT_C"/>
    <property type="match status" value="1"/>
</dbReference>
<feature type="compositionally biased region" description="Acidic residues" evidence="3">
    <location>
        <begin position="112"/>
        <end position="121"/>
    </location>
</feature>
<dbReference type="PANTHER" id="PTHR48407">
    <property type="entry name" value="CRANIOFACIAL DEVELOPMENT PROTEIN 1"/>
    <property type="match status" value="1"/>
</dbReference>
<dbReference type="Proteomes" id="UP000785200">
    <property type="component" value="Unassembled WGS sequence"/>
</dbReference>
<reference evidence="5" key="1">
    <citation type="submission" date="2019-07" db="EMBL/GenBank/DDBJ databases">
        <title>Hyphodiscus hymeniophilus genome sequencing and assembly.</title>
        <authorList>
            <person name="Kramer G."/>
            <person name="Nodwell J."/>
        </authorList>
    </citation>
    <scope>NUCLEOTIDE SEQUENCE</scope>
    <source>
        <strain evidence="5">ATCC 34498</strain>
    </source>
</reference>
<dbReference type="InterPro" id="IPR011421">
    <property type="entry name" value="BCNT-C"/>
</dbReference>
<dbReference type="AlphaFoldDB" id="A0A9P6VQI4"/>
<feature type="compositionally biased region" description="Low complexity" evidence="3">
    <location>
        <begin position="246"/>
        <end position="268"/>
    </location>
</feature>
<evidence type="ECO:0000256" key="3">
    <source>
        <dbReference type="SAM" id="MobiDB-lite"/>
    </source>
</evidence>
<keyword evidence="6" id="KW-1185">Reference proteome</keyword>
<dbReference type="OrthoDB" id="445677at2759"/>
<protein>
    <recommendedName>
        <fullName evidence="2">SWR1-complex protein 5</fullName>
    </recommendedName>
</protein>